<evidence type="ECO:0000313" key="2">
    <source>
        <dbReference type="Proteomes" id="UP001469553"/>
    </source>
</evidence>
<evidence type="ECO:0000313" key="1">
    <source>
        <dbReference type="EMBL" id="MEQ2299746.1"/>
    </source>
</evidence>
<keyword evidence="2" id="KW-1185">Reference proteome</keyword>
<proteinExistence type="predicted"/>
<sequence>MTEIAIFIPTLPISAYAYAHSTVTDVKGHKYCYSGSSLLTPEASVETGYRLSLILVAVIKKYDHILKKFIDTPLSEANLTCSTPQINVNPHLRLVVNTDFLFTR</sequence>
<accession>A0ABV0Z2A7</accession>
<gene>
    <name evidence="1" type="ORF">AMECASPLE_018202</name>
</gene>
<reference evidence="1 2" key="1">
    <citation type="submission" date="2021-06" db="EMBL/GenBank/DDBJ databases">
        <authorList>
            <person name="Palmer J.M."/>
        </authorList>
    </citation>
    <scope>NUCLEOTIDE SEQUENCE [LARGE SCALE GENOMIC DNA]</scope>
    <source>
        <strain evidence="1 2">AS_MEX2019</strain>
        <tissue evidence="1">Muscle</tissue>
    </source>
</reference>
<protein>
    <submittedName>
        <fullName evidence="1">Uncharacterized protein</fullName>
    </submittedName>
</protein>
<comment type="caution">
    <text evidence="1">The sequence shown here is derived from an EMBL/GenBank/DDBJ whole genome shotgun (WGS) entry which is preliminary data.</text>
</comment>
<name>A0ABV0Z2A7_9TELE</name>
<organism evidence="1 2">
    <name type="scientific">Ameca splendens</name>
    <dbReference type="NCBI Taxonomy" id="208324"/>
    <lineage>
        <taxon>Eukaryota</taxon>
        <taxon>Metazoa</taxon>
        <taxon>Chordata</taxon>
        <taxon>Craniata</taxon>
        <taxon>Vertebrata</taxon>
        <taxon>Euteleostomi</taxon>
        <taxon>Actinopterygii</taxon>
        <taxon>Neopterygii</taxon>
        <taxon>Teleostei</taxon>
        <taxon>Neoteleostei</taxon>
        <taxon>Acanthomorphata</taxon>
        <taxon>Ovalentaria</taxon>
        <taxon>Atherinomorphae</taxon>
        <taxon>Cyprinodontiformes</taxon>
        <taxon>Goodeidae</taxon>
        <taxon>Ameca</taxon>
    </lineage>
</organism>
<dbReference type="Proteomes" id="UP001469553">
    <property type="component" value="Unassembled WGS sequence"/>
</dbReference>
<dbReference type="EMBL" id="JAHRIP010048429">
    <property type="protein sequence ID" value="MEQ2299746.1"/>
    <property type="molecule type" value="Genomic_DNA"/>
</dbReference>